<dbReference type="PANTHER" id="PTHR24185">
    <property type="entry name" value="CALCIUM-INDEPENDENT PHOSPHOLIPASE A2-GAMMA"/>
    <property type="match status" value="1"/>
</dbReference>
<keyword evidence="1" id="KW-0479">Metal-binding</keyword>
<evidence type="ECO:0000259" key="9">
    <source>
        <dbReference type="PROSITE" id="PS50089"/>
    </source>
</evidence>
<dbReference type="OrthoDB" id="194358at2759"/>
<dbReference type="GO" id="GO:0008270">
    <property type="term" value="F:zinc ion binding"/>
    <property type="evidence" value="ECO:0007669"/>
    <property type="project" value="UniProtKB-KW"/>
</dbReference>
<keyword evidence="5 8" id="KW-0442">Lipid degradation</keyword>
<feature type="active site" description="Nucleophile" evidence="8">
    <location>
        <position position="526"/>
    </location>
</feature>
<evidence type="ECO:0000256" key="6">
    <source>
        <dbReference type="ARBA" id="ARBA00023098"/>
    </source>
</evidence>
<keyword evidence="4" id="KW-0862">Zinc</keyword>
<dbReference type="Proteomes" id="UP000664169">
    <property type="component" value="Unassembled WGS sequence"/>
</dbReference>
<dbReference type="GO" id="GO:0016042">
    <property type="term" value="P:lipid catabolic process"/>
    <property type="evidence" value="ECO:0007669"/>
    <property type="project" value="UniProtKB-UniRule"/>
</dbReference>
<dbReference type="GO" id="GO:0047499">
    <property type="term" value="F:calcium-independent phospholipase A2 activity"/>
    <property type="evidence" value="ECO:0007669"/>
    <property type="project" value="TreeGrafter"/>
</dbReference>
<feature type="active site" description="Proton acceptor" evidence="8">
    <location>
        <position position="686"/>
    </location>
</feature>
<dbReference type="InterPro" id="IPR017907">
    <property type="entry name" value="Znf_RING_CS"/>
</dbReference>
<comment type="caution">
    <text evidence="11">The sequence shown here is derived from an EMBL/GenBank/DDBJ whole genome shotgun (WGS) entry which is preliminary data.</text>
</comment>
<dbReference type="AlphaFoldDB" id="A0A8H3F8W1"/>
<dbReference type="InterPro" id="IPR002641">
    <property type="entry name" value="PNPLA_dom"/>
</dbReference>
<feature type="short sequence motif" description="GXSXG" evidence="8">
    <location>
        <begin position="524"/>
        <end position="528"/>
    </location>
</feature>
<dbReference type="GO" id="GO:0046486">
    <property type="term" value="P:glycerolipid metabolic process"/>
    <property type="evidence" value="ECO:0007669"/>
    <property type="project" value="UniProtKB-ARBA"/>
</dbReference>
<dbReference type="GO" id="GO:0016020">
    <property type="term" value="C:membrane"/>
    <property type="evidence" value="ECO:0007669"/>
    <property type="project" value="TreeGrafter"/>
</dbReference>
<dbReference type="InterPro" id="IPR001841">
    <property type="entry name" value="Znf_RING"/>
</dbReference>
<feature type="domain" description="RING-type" evidence="9">
    <location>
        <begin position="421"/>
        <end position="467"/>
    </location>
</feature>
<evidence type="ECO:0000256" key="5">
    <source>
        <dbReference type="ARBA" id="ARBA00022963"/>
    </source>
</evidence>
<keyword evidence="2 7" id="KW-0863">Zinc-finger</keyword>
<evidence type="ECO:0000256" key="4">
    <source>
        <dbReference type="ARBA" id="ARBA00022833"/>
    </source>
</evidence>
<accession>A0A8H3F8W1</accession>
<dbReference type="PANTHER" id="PTHR24185:SF1">
    <property type="entry name" value="CALCIUM-INDEPENDENT PHOSPHOLIPASE A2-GAMMA"/>
    <property type="match status" value="1"/>
</dbReference>
<feature type="short sequence motif" description="GXGXXG" evidence="8">
    <location>
        <begin position="490"/>
        <end position="495"/>
    </location>
</feature>
<evidence type="ECO:0000256" key="3">
    <source>
        <dbReference type="ARBA" id="ARBA00022801"/>
    </source>
</evidence>
<sequence length="1060" mass="118704">MMRSTSKCEHIAWMQCANDHGKPFLHESFRLSELVQSLPDPNIQTPGLIVFYGKRNMQGALREVFPRNNFRRQSGRSLLNLRIDADSQESQRPVFFADGDLFNNDSTCIRTSCHYSRAIPAYWSDEQKANVPMALHTRLAWLFANVICIFAEDYGGLERVLDLLQSLVAFDSASSLPPRVRPSLVIVATRWSRSPTMRVLEQEAVHRVRTSEILKKAFAKVQILTTADDTISNLARYRRLKEVLFNELDGDAQVRRESHALFSAVHLEGFWNEAIEHTASDLSKVFDFILATRRERPIPRELDRYLKSFLDLAWSHGCQTETICRFIASALIMDALPPGSHTFHPEALFQTLYGAIVDGVLRVYFHHDPTLVTQHFQCIKAAFISFAFEIYKSAVPASQLRADKIREASFVWVNLKTNRICLLCLAKSPEHSLTCGHTICDDCLRLFATAVPQLEHHYVLQYCNLCEAKGYIYARLRPPTAGIRMLTVDGGGICGVIPLQFLSMLQDNLGTHLAIQDLFDAAFGTSAGGLIVLGLFVQGWDVRTCTNKFTNLGQQLFATKGRAPWQILSKLGDIFWCLLSDGHYDVQMLDSLLQGNFGKDSTLFGANHRLVSGLKVGVTATTTSSASACLFANYNGLHSRGGDSCYKFVQGSLDHEPRVWEAARATSAAPVLFTPVHIPTVGSFQDGGLRHNNPIRVALNEIKQIWPQEVTPDFVLSLGTGREAESPTSTSPLRSRFRDGFVPRLVRSLVYSLNTENPWRELMNHLDDATKTSYVRLNIPFQLGEKIRLDDTSKIEYLMSSVREQKGSVQQQQSIILSLLASCFYFELKKRPHFQGGCFEVSGFLRCRADARKILTTLHKFSSSVQVVTALASFGQLDETFICSTCHRLTKSLAFQVNSITDTIKIELATQDGDRRQISGSPNSMQCPHDIHLGGHMESIDSYDVAADSIRKAAKSKLGQGLTQSALIPLQGNDQTRRVVEDWLAKASNLKELPFIVDPTSFQPTKRRWFPMVFANRVTARKSQEARGDKCIILIALEDLTPNNGLPVWKDGPTTVTKGS</sequence>
<dbReference type="InterPro" id="IPR016035">
    <property type="entry name" value="Acyl_Trfase/lysoPLipase"/>
</dbReference>
<dbReference type="SUPFAM" id="SSF52151">
    <property type="entry name" value="FabD/lysophospholipase-like"/>
    <property type="match status" value="1"/>
</dbReference>
<evidence type="ECO:0000256" key="7">
    <source>
        <dbReference type="PROSITE-ProRule" id="PRU00175"/>
    </source>
</evidence>
<evidence type="ECO:0000256" key="2">
    <source>
        <dbReference type="ARBA" id="ARBA00022771"/>
    </source>
</evidence>
<name>A0A8H3F8W1_9LECA</name>
<dbReference type="PROSITE" id="PS51635">
    <property type="entry name" value="PNPLA"/>
    <property type="match status" value="1"/>
</dbReference>
<dbReference type="PROSITE" id="PS50089">
    <property type="entry name" value="ZF_RING_2"/>
    <property type="match status" value="1"/>
</dbReference>
<feature type="short sequence motif" description="DGA/G" evidence="8">
    <location>
        <begin position="686"/>
        <end position="688"/>
    </location>
</feature>
<keyword evidence="3 8" id="KW-0378">Hydrolase</keyword>
<keyword evidence="6 8" id="KW-0443">Lipid metabolism</keyword>
<organism evidence="11 12">
    <name type="scientific">Gomphillus americanus</name>
    <dbReference type="NCBI Taxonomy" id="1940652"/>
    <lineage>
        <taxon>Eukaryota</taxon>
        <taxon>Fungi</taxon>
        <taxon>Dikarya</taxon>
        <taxon>Ascomycota</taxon>
        <taxon>Pezizomycotina</taxon>
        <taxon>Lecanoromycetes</taxon>
        <taxon>OSLEUM clade</taxon>
        <taxon>Ostropomycetidae</taxon>
        <taxon>Ostropales</taxon>
        <taxon>Graphidaceae</taxon>
        <taxon>Gomphilloideae</taxon>
        <taxon>Gomphillus</taxon>
    </lineage>
</organism>
<proteinExistence type="predicted"/>
<evidence type="ECO:0008006" key="13">
    <source>
        <dbReference type="Google" id="ProtNLM"/>
    </source>
</evidence>
<evidence type="ECO:0000256" key="1">
    <source>
        <dbReference type="ARBA" id="ARBA00022723"/>
    </source>
</evidence>
<protein>
    <recommendedName>
        <fullName evidence="13">FabD/lysophospholipase-like protein</fullName>
    </recommendedName>
</protein>
<evidence type="ECO:0000313" key="12">
    <source>
        <dbReference type="Proteomes" id="UP000664169"/>
    </source>
</evidence>
<dbReference type="CDD" id="cd07199">
    <property type="entry name" value="Pat17_PNPLA8_PNPLA9_like"/>
    <property type="match status" value="1"/>
</dbReference>
<dbReference type="Gene3D" id="3.40.1090.10">
    <property type="entry name" value="Cytosolic phospholipase A2 catalytic domain"/>
    <property type="match status" value="1"/>
</dbReference>
<feature type="domain" description="PNPLA" evidence="10">
    <location>
        <begin position="486"/>
        <end position="699"/>
    </location>
</feature>
<dbReference type="PROSITE" id="PS00518">
    <property type="entry name" value="ZF_RING_1"/>
    <property type="match status" value="1"/>
</dbReference>
<evidence type="ECO:0000259" key="10">
    <source>
        <dbReference type="PROSITE" id="PS51635"/>
    </source>
</evidence>
<dbReference type="Pfam" id="PF01734">
    <property type="entry name" value="Patatin"/>
    <property type="match status" value="1"/>
</dbReference>
<evidence type="ECO:0000313" key="11">
    <source>
        <dbReference type="EMBL" id="CAF9918197.1"/>
    </source>
</evidence>
<keyword evidence="12" id="KW-1185">Reference proteome</keyword>
<gene>
    <name evidence="11" type="ORF">GOMPHAMPRED_001447</name>
</gene>
<dbReference type="EMBL" id="CAJPDQ010000013">
    <property type="protein sequence ID" value="CAF9918197.1"/>
    <property type="molecule type" value="Genomic_DNA"/>
</dbReference>
<evidence type="ECO:0000256" key="8">
    <source>
        <dbReference type="PROSITE-ProRule" id="PRU01161"/>
    </source>
</evidence>
<reference evidence="11" key="1">
    <citation type="submission" date="2021-03" db="EMBL/GenBank/DDBJ databases">
        <authorList>
            <person name="Tagirdzhanova G."/>
        </authorList>
    </citation>
    <scope>NUCLEOTIDE SEQUENCE</scope>
</reference>
<dbReference type="GO" id="GO:0019369">
    <property type="term" value="P:arachidonate metabolic process"/>
    <property type="evidence" value="ECO:0007669"/>
    <property type="project" value="TreeGrafter"/>
</dbReference>